<gene>
    <name evidence="2" type="primary">yabQ</name>
    <name evidence="2" type="ORF">ACJDUG_13615</name>
</gene>
<feature type="transmembrane region" description="Helical" evidence="1">
    <location>
        <begin position="12"/>
        <end position="29"/>
    </location>
</feature>
<organism evidence="2 3">
    <name type="scientific">Candidatus Clostridium stratigraminis</name>
    <dbReference type="NCBI Taxonomy" id="3381661"/>
    <lineage>
        <taxon>Bacteria</taxon>
        <taxon>Bacillati</taxon>
        <taxon>Bacillota</taxon>
        <taxon>Clostridia</taxon>
        <taxon>Eubacteriales</taxon>
        <taxon>Clostridiaceae</taxon>
        <taxon>Clostridium</taxon>
    </lineage>
</organism>
<feature type="transmembrane region" description="Helical" evidence="1">
    <location>
        <begin position="106"/>
        <end position="124"/>
    </location>
</feature>
<dbReference type="EMBL" id="JBJHZZ010000011">
    <property type="protein sequence ID" value="MFL0248007.1"/>
    <property type="molecule type" value="Genomic_DNA"/>
</dbReference>
<keyword evidence="1" id="KW-0812">Transmembrane</keyword>
<dbReference type="Pfam" id="PF09578">
    <property type="entry name" value="Spore_YabQ"/>
    <property type="match status" value="1"/>
</dbReference>
<dbReference type="Proteomes" id="UP001623591">
    <property type="component" value="Unassembled WGS sequence"/>
</dbReference>
<name>A0ABW8T6G9_9CLOT</name>
<feature type="transmembrane region" description="Helical" evidence="1">
    <location>
        <begin position="73"/>
        <end position="94"/>
    </location>
</feature>
<dbReference type="NCBIfam" id="TIGR02893">
    <property type="entry name" value="spore_yabQ"/>
    <property type="match status" value="1"/>
</dbReference>
<keyword evidence="1" id="KW-0472">Membrane</keyword>
<protein>
    <submittedName>
        <fullName evidence="2">Spore cortex biosynthesis protein YabQ</fullName>
    </submittedName>
</protein>
<dbReference type="InterPro" id="IPR019074">
    <property type="entry name" value="YabQ"/>
</dbReference>
<reference evidence="2 3" key="1">
    <citation type="submission" date="2024-11" db="EMBL/GenBank/DDBJ databases">
        <authorList>
            <person name="Heng Y.C."/>
            <person name="Lim A.C.H."/>
            <person name="Lee J.K.Y."/>
            <person name="Kittelmann S."/>
        </authorList>
    </citation>
    <scope>NUCLEOTIDE SEQUENCE [LARGE SCALE GENOMIC DNA]</scope>
    <source>
        <strain evidence="2 3">WILCCON 0185</strain>
    </source>
</reference>
<sequence length="131" mass="15571">MLFSVSTQFNLLIFSLLAGVITGILFDLYRVMRGINDPNKIITFIEDTLFWIFVSIIIFIFLLYMSYAYMRGYVYISIAVGIIIYMSFISKYFIKLLYRVVNRIAKIIRVSFILLLYPFNLLIYKLKRKNK</sequence>
<evidence type="ECO:0000256" key="1">
    <source>
        <dbReference type="SAM" id="Phobius"/>
    </source>
</evidence>
<feature type="transmembrane region" description="Helical" evidence="1">
    <location>
        <begin position="49"/>
        <end position="67"/>
    </location>
</feature>
<evidence type="ECO:0000313" key="3">
    <source>
        <dbReference type="Proteomes" id="UP001623591"/>
    </source>
</evidence>
<accession>A0ABW8T6G9</accession>
<proteinExistence type="predicted"/>
<comment type="caution">
    <text evidence="2">The sequence shown here is derived from an EMBL/GenBank/DDBJ whole genome shotgun (WGS) entry which is preliminary data.</text>
</comment>
<keyword evidence="1" id="KW-1133">Transmembrane helix</keyword>
<evidence type="ECO:0000313" key="2">
    <source>
        <dbReference type="EMBL" id="MFL0248007.1"/>
    </source>
</evidence>
<dbReference type="RefSeq" id="WP_406770438.1">
    <property type="nucleotide sequence ID" value="NZ_JBJHZZ010000011.1"/>
</dbReference>
<keyword evidence="3" id="KW-1185">Reference proteome</keyword>